<accession>A0A1F7SIT5</accession>
<dbReference type="PANTHER" id="PTHR33375">
    <property type="entry name" value="CHROMOSOME-PARTITIONING PROTEIN PARB-RELATED"/>
    <property type="match status" value="1"/>
</dbReference>
<dbReference type="SMART" id="SM00470">
    <property type="entry name" value="ParB"/>
    <property type="match status" value="1"/>
</dbReference>
<proteinExistence type="predicted"/>
<dbReference type="PANTHER" id="PTHR33375:SF1">
    <property type="entry name" value="CHROMOSOME-PARTITIONING PROTEIN PARB-RELATED"/>
    <property type="match status" value="1"/>
</dbReference>
<name>A0A1F7SIT5_9BACT</name>
<dbReference type="Proteomes" id="UP000178082">
    <property type="component" value="Unassembled WGS sequence"/>
</dbReference>
<evidence type="ECO:0000259" key="1">
    <source>
        <dbReference type="SMART" id="SM00470"/>
    </source>
</evidence>
<feature type="domain" description="ParB-like N-terminal" evidence="1">
    <location>
        <begin position="8"/>
        <end position="101"/>
    </location>
</feature>
<dbReference type="InterPro" id="IPR050336">
    <property type="entry name" value="Chromosome_partition/occlusion"/>
</dbReference>
<dbReference type="InterPro" id="IPR003115">
    <property type="entry name" value="ParB_N"/>
</dbReference>
<dbReference type="STRING" id="1817883.A3G31_03090"/>
<dbReference type="InterPro" id="IPR036086">
    <property type="entry name" value="ParB/Sulfiredoxin_sf"/>
</dbReference>
<dbReference type="EMBL" id="MGDI01000022">
    <property type="protein sequence ID" value="OGL53706.1"/>
    <property type="molecule type" value="Genomic_DNA"/>
</dbReference>
<evidence type="ECO:0000313" key="3">
    <source>
        <dbReference type="Proteomes" id="UP000178082"/>
    </source>
</evidence>
<protein>
    <recommendedName>
        <fullName evidence="1">ParB-like N-terminal domain-containing protein</fullName>
    </recommendedName>
</protein>
<evidence type="ECO:0000313" key="2">
    <source>
        <dbReference type="EMBL" id="OGL53706.1"/>
    </source>
</evidence>
<sequence>MIKVTFPEKVRLENIDTENDTFSMSFPREIEKLKASIREIGLLTPLILRGKDANSPLQIISGYKRVIALNELGIDFVPAHIFKITELDDEQALRLSLLENLHSREINCIEISNFLSKLKEKLNIESEKIIEVYLPLLGLAKSLLILNKYLSLQNLLYGFRELGIAKKYNVKILSKLSFLSYKDQEPILELVKKLELGFNLVNELLTLLEEIAGRDNISISDLIKGKSINEILIKDKVSRDQKAELILSFLKEKRYPHIKEFERKIKNHIKHLNLPDEISVELPENFEGDSVTMRLKFNNKEGYRKILDVLIKIFDSEDLKKIMEMI</sequence>
<dbReference type="AlphaFoldDB" id="A0A1F7SIT5"/>
<dbReference type="SUPFAM" id="SSF110849">
    <property type="entry name" value="ParB/Sulfiredoxin"/>
    <property type="match status" value="1"/>
</dbReference>
<gene>
    <name evidence="2" type="ORF">A3G31_03090</name>
</gene>
<organism evidence="2 3">
    <name type="scientific">Candidatus Schekmanbacteria bacterium RIFCSPLOWO2_12_FULL_38_15</name>
    <dbReference type="NCBI Taxonomy" id="1817883"/>
    <lineage>
        <taxon>Bacteria</taxon>
        <taxon>Candidatus Schekmaniibacteriota</taxon>
    </lineage>
</organism>
<dbReference type="GO" id="GO:0005694">
    <property type="term" value="C:chromosome"/>
    <property type="evidence" value="ECO:0007669"/>
    <property type="project" value="TreeGrafter"/>
</dbReference>
<dbReference type="Gene3D" id="3.90.1530.10">
    <property type="entry name" value="Conserved hypothetical protein from pyrococcus furiosus pfu- 392566-001, ParB domain"/>
    <property type="match status" value="1"/>
</dbReference>
<reference evidence="2 3" key="1">
    <citation type="journal article" date="2016" name="Nat. Commun.">
        <title>Thousands of microbial genomes shed light on interconnected biogeochemical processes in an aquifer system.</title>
        <authorList>
            <person name="Anantharaman K."/>
            <person name="Brown C.T."/>
            <person name="Hug L.A."/>
            <person name="Sharon I."/>
            <person name="Castelle C.J."/>
            <person name="Probst A.J."/>
            <person name="Thomas B.C."/>
            <person name="Singh A."/>
            <person name="Wilkins M.J."/>
            <person name="Karaoz U."/>
            <person name="Brodie E.L."/>
            <person name="Williams K.H."/>
            <person name="Hubbard S.S."/>
            <person name="Banfield J.F."/>
        </authorList>
    </citation>
    <scope>NUCLEOTIDE SEQUENCE [LARGE SCALE GENOMIC DNA]</scope>
</reference>
<dbReference type="Pfam" id="PF02195">
    <property type="entry name" value="ParB_N"/>
    <property type="match status" value="1"/>
</dbReference>
<comment type="caution">
    <text evidence="2">The sequence shown here is derived from an EMBL/GenBank/DDBJ whole genome shotgun (WGS) entry which is preliminary data.</text>
</comment>
<dbReference type="GO" id="GO:0007059">
    <property type="term" value="P:chromosome segregation"/>
    <property type="evidence" value="ECO:0007669"/>
    <property type="project" value="TreeGrafter"/>
</dbReference>